<dbReference type="RefSeq" id="WP_148703837.1">
    <property type="nucleotide sequence ID" value="NZ_CP010868.1"/>
</dbReference>
<reference evidence="1 2" key="3">
    <citation type="journal article" date="2019" name="Int. J. Syst. Evol. Microbiol.">
        <title>Nitrosopumilus adriaticus sp. nov. and Nitrosopumilus piranensis sp. nov., two ammonia-oxidizing archaea from the Adriatic Sea and members of the class Nitrososphaeria.</title>
        <authorList>
            <person name="Bayer B."/>
            <person name="Vojvoda J."/>
            <person name="Reinthaler T."/>
            <person name="Reyes C."/>
            <person name="Pinto M."/>
            <person name="Herndl G.J."/>
        </authorList>
    </citation>
    <scope>NUCLEOTIDE SEQUENCE [LARGE SCALE GENOMIC DNA]</scope>
    <source>
        <strain evidence="1 2">D3C</strain>
    </source>
</reference>
<keyword evidence="2" id="KW-1185">Reference proteome</keyword>
<gene>
    <name evidence="1" type="ORF">NPIRD3C_1912</name>
</gene>
<protein>
    <submittedName>
        <fullName evidence="1">Uncharacterized protein</fullName>
    </submittedName>
</protein>
<dbReference type="OrthoDB" id="6375at2157"/>
<dbReference type="HOGENOM" id="CLU_148455_0_0_2"/>
<dbReference type="AlphaFoldDB" id="A0A0C5CD42"/>
<dbReference type="STRING" id="1582439.NPIRD3C_1912"/>
<evidence type="ECO:0000313" key="2">
    <source>
        <dbReference type="Proteomes" id="UP000032027"/>
    </source>
</evidence>
<dbReference type="Proteomes" id="UP000032027">
    <property type="component" value="Chromosome"/>
</dbReference>
<dbReference type="GeneID" id="41600993"/>
<sequence>MSDELKRMLEQVHGGITTFDFEGKETPCIVIDAKKYGDIRAKTEGQPFSVNTDLNILQDRLGNVFVEIVLTFSIGNISERFLVNAKTDLKFFEALANTSMLVLNSPESQYGKDNVIAIQLPRPEKAHDALEIIKTALIPKNQ</sequence>
<reference evidence="2" key="1">
    <citation type="submission" date="2015-02" db="EMBL/GenBank/DDBJ databases">
        <title>Characterization of two novel Thaumarchaeota isolated from the Northern Adriatic Sea.</title>
        <authorList>
            <person name="Bayer B."/>
            <person name="Vojvoda J."/>
            <person name="Offre P."/>
            <person name="Srivastava A."/>
            <person name="Elisabeth N."/>
            <person name="Garcia J.A.L."/>
            <person name="Schleper C."/>
            <person name="Herndl G.J."/>
        </authorList>
    </citation>
    <scope>NUCLEOTIDE SEQUENCE [LARGE SCALE GENOMIC DNA]</scope>
    <source>
        <strain evidence="2">D3C</strain>
    </source>
</reference>
<dbReference type="EMBL" id="CP010868">
    <property type="protein sequence ID" value="AJM93122.1"/>
    <property type="molecule type" value="Genomic_DNA"/>
</dbReference>
<evidence type="ECO:0000313" key="1">
    <source>
        <dbReference type="EMBL" id="AJM93122.1"/>
    </source>
</evidence>
<name>A0A0C5CD42_9ARCH</name>
<organism evidence="1 2">
    <name type="scientific">Nitrosopumilus piranensis</name>
    <dbReference type="NCBI Taxonomy" id="1582439"/>
    <lineage>
        <taxon>Archaea</taxon>
        <taxon>Nitrososphaerota</taxon>
        <taxon>Nitrososphaeria</taxon>
        <taxon>Nitrosopumilales</taxon>
        <taxon>Nitrosopumilaceae</taxon>
        <taxon>Nitrosopumilus</taxon>
    </lineage>
</organism>
<dbReference type="KEGG" id="nid:NPIRD3C_1912"/>
<dbReference type="PATRIC" id="fig|1582439.9.peg.1976"/>
<accession>A0A0C5CD42</accession>
<reference evidence="1 2" key="2">
    <citation type="journal article" date="2016" name="ISME J.">
        <title>Physiological and genomic characterization of two novel marine thaumarchaeal strains indicates niche differentiation.</title>
        <authorList>
            <person name="Bayer B."/>
            <person name="Vojvoda J."/>
            <person name="Offre P."/>
            <person name="Alves R.J."/>
            <person name="Elisabeth N.H."/>
            <person name="Garcia J.A."/>
            <person name="Volland J.M."/>
            <person name="Srivastava A."/>
            <person name="Schleper C."/>
            <person name="Herndl G.J."/>
        </authorList>
    </citation>
    <scope>NUCLEOTIDE SEQUENCE [LARGE SCALE GENOMIC DNA]</scope>
    <source>
        <strain evidence="1 2">D3C</strain>
    </source>
</reference>
<proteinExistence type="predicted"/>